<dbReference type="Proteomes" id="UP000231057">
    <property type="component" value="Chromosome"/>
</dbReference>
<comment type="activity regulation">
    <text evidence="10">Na(+) is not transported, but it plays an essential structural role and its presence is essential for fluoride channel function.</text>
</comment>
<keyword evidence="10" id="KW-0915">Sodium</keyword>
<keyword evidence="10" id="KW-0406">Ion transport</keyword>
<dbReference type="NCBIfam" id="TIGR00494">
    <property type="entry name" value="crcB"/>
    <property type="match status" value="1"/>
</dbReference>
<reference evidence="11 12" key="1">
    <citation type="submission" date="2016-11" db="EMBL/GenBank/DDBJ databases">
        <title>Complete genome sequence of thermophilic cyanobacteria strain Synechococcus sp. PCC6715.</title>
        <authorList>
            <person name="Tang J."/>
            <person name="Daroch M."/>
            <person name="Liang Y."/>
            <person name="Jiang D."/>
            <person name="Shah M."/>
        </authorList>
    </citation>
    <scope>NUCLEOTIDE SEQUENCE [LARGE SCALE GENOMIC DNA]</scope>
    <source>
        <strain evidence="11 12">PCC 6715</strain>
    </source>
</reference>
<keyword evidence="5 10" id="KW-0472">Membrane</keyword>
<comment type="caution">
    <text evidence="10">Lacks conserved residue(s) required for the propagation of feature annotation.</text>
</comment>
<comment type="subcellular location">
    <subcellularLocation>
        <location evidence="1 10">Cell membrane</location>
        <topology evidence="1 10">Multi-pass membrane protein</topology>
    </subcellularLocation>
</comment>
<comment type="catalytic activity">
    <reaction evidence="8">
        <text>fluoride(in) = fluoride(out)</text>
        <dbReference type="Rhea" id="RHEA:76159"/>
        <dbReference type="ChEBI" id="CHEBI:17051"/>
    </reaction>
    <physiologicalReaction direction="left-to-right" evidence="8">
        <dbReference type="Rhea" id="RHEA:76160"/>
    </physiologicalReaction>
</comment>
<evidence type="ECO:0000256" key="2">
    <source>
        <dbReference type="ARBA" id="ARBA00022475"/>
    </source>
</evidence>
<evidence type="ECO:0000256" key="1">
    <source>
        <dbReference type="ARBA" id="ARBA00004651"/>
    </source>
</evidence>
<feature type="binding site" evidence="10">
    <location>
        <position position="85"/>
    </location>
    <ligand>
        <name>Na(+)</name>
        <dbReference type="ChEBI" id="CHEBI:29101"/>
        <note>structural</note>
    </ligand>
</feature>
<keyword evidence="10" id="KW-0479">Metal-binding</keyword>
<organism evidence="11 12">
    <name type="scientific">Parathermosynechococcus lividus PCC 6715</name>
    <dbReference type="NCBI Taxonomy" id="1917166"/>
    <lineage>
        <taxon>Bacteria</taxon>
        <taxon>Bacillati</taxon>
        <taxon>Cyanobacteriota</taxon>
        <taxon>Cyanophyceae</taxon>
        <taxon>Acaryochloridales</taxon>
        <taxon>Thermosynechococcaceae</taxon>
        <taxon>Parathermosynechococcus</taxon>
    </lineage>
</organism>
<dbReference type="GO" id="GO:0062054">
    <property type="term" value="F:fluoride channel activity"/>
    <property type="evidence" value="ECO:0007669"/>
    <property type="project" value="UniProtKB-UniRule"/>
</dbReference>
<keyword evidence="6 10" id="KW-0407">Ion channel</keyword>
<evidence type="ECO:0000256" key="6">
    <source>
        <dbReference type="ARBA" id="ARBA00023303"/>
    </source>
</evidence>
<dbReference type="OrthoDB" id="560684at2"/>
<comment type="function">
    <text evidence="9 10">Fluoride-specific ion channel. Important for reducing fluoride concentration in the cell, thus reducing its toxicity.</text>
</comment>
<name>A0A2D2Q4X8_PARLV</name>
<dbReference type="GO" id="GO:0005886">
    <property type="term" value="C:plasma membrane"/>
    <property type="evidence" value="ECO:0007669"/>
    <property type="project" value="UniProtKB-SubCell"/>
</dbReference>
<evidence type="ECO:0000256" key="8">
    <source>
        <dbReference type="ARBA" id="ARBA00035585"/>
    </source>
</evidence>
<dbReference type="EMBL" id="CP018092">
    <property type="protein sequence ID" value="ATS19584.1"/>
    <property type="molecule type" value="Genomic_DNA"/>
</dbReference>
<dbReference type="AlphaFoldDB" id="A0A2D2Q4X8"/>
<sequence length="142" mass="15238">MTIHPVLRPALAVALGAIPGALSRFLVEAYLEPLFPSGLPVPTLIVNVTGCFLMGAIAPLGFARTFTLHPDLRLLLTTGFLGSYTTFSSYELDQTQLVAARNFSGEMLYWLGSTGLGLGALQLGTGLTLWCLDRWENPNATP</sequence>
<dbReference type="GO" id="GO:0046872">
    <property type="term" value="F:metal ion binding"/>
    <property type="evidence" value="ECO:0007669"/>
    <property type="project" value="UniProtKB-KW"/>
</dbReference>
<reference evidence="12" key="2">
    <citation type="journal article" date="2022" name="Front. Microbiol.">
        <title>Comparative Genomic Analysis Revealed Distinct Molecular Components and Organization of CO2-Concentrating Mechanism in Thermophilic Cyanobacteria.</title>
        <authorList>
            <person name="Tang J."/>
            <person name="Zhou H."/>
            <person name="Yao D."/>
            <person name="Riaz S."/>
            <person name="You D."/>
            <person name="Klepacz-Smolka A."/>
            <person name="Daroch M."/>
        </authorList>
    </citation>
    <scope>NUCLEOTIDE SEQUENCE [LARGE SCALE GENOMIC DNA]</scope>
    <source>
        <strain evidence="12">PCC 6715</strain>
    </source>
</reference>
<dbReference type="HAMAP" id="MF_00454">
    <property type="entry name" value="FluC"/>
    <property type="match status" value="1"/>
</dbReference>
<comment type="similarity">
    <text evidence="7 10">Belongs to the fluoride channel Fluc/FEX (TC 1.A.43) family.</text>
</comment>
<keyword evidence="2 10" id="KW-1003">Cell membrane</keyword>
<keyword evidence="12" id="KW-1185">Reference proteome</keyword>
<feature type="transmembrane region" description="Helical" evidence="10">
    <location>
        <begin position="110"/>
        <end position="132"/>
    </location>
</feature>
<evidence type="ECO:0000313" key="11">
    <source>
        <dbReference type="EMBL" id="ATS19584.1"/>
    </source>
</evidence>
<evidence type="ECO:0000256" key="3">
    <source>
        <dbReference type="ARBA" id="ARBA00022692"/>
    </source>
</evidence>
<feature type="transmembrane region" description="Helical" evidence="10">
    <location>
        <begin position="39"/>
        <end position="60"/>
    </location>
</feature>
<keyword evidence="4 10" id="KW-1133">Transmembrane helix</keyword>
<protein>
    <recommendedName>
        <fullName evidence="10">Fluoride-specific ion channel FluC</fullName>
    </recommendedName>
</protein>
<feature type="binding site" evidence="10">
    <location>
        <position position="82"/>
    </location>
    <ligand>
        <name>Na(+)</name>
        <dbReference type="ChEBI" id="CHEBI:29101"/>
        <note>structural</note>
    </ligand>
</feature>
<dbReference type="GO" id="GO:0140114">
    <property type="term" value="P:cellular detoxification of fluoride"/>
    <property type="evidence" value="ECO:0007669"/>
    <property type="project" value="UniProtKB-UniRule"/>
</dbReference>
<dbReference type="InterPro" id="IPR003691">
    <property type="entry name" value="FluC"/>
</dbReference>
<accession>A0A2D2Q4X8</accession>
<keyword evidence="3 10" id="KW-0812">Transmembrane</keyword>
<evidence type="ECO:0000256" key="4">
    <source>
        <dbReference type="ARBA" id="ARBA00022989"/>
    </source>
</evidence>
<evidence type="ECO:0000256" key="7">
    <source>
        <dbReference type="ARBA" id="ARBA00035120"/>
    </source>
</evidence>
<keyword evidence="10" id="KW-0813">Transport</keyword>
<dbReference type="Pfam" id="PF02537">
    <property type="entry name" value="CRCB"/>
    <property type="match status" value="1"/>
</dbReference>
<evidence type="ECO:0000313" key="12">
    <source>
        <dbReference type="Proteomes" id="UP000231057"/>
    </source>
</evidence>
<evidence type="ECO:0000256" key="9">
    <source>
        <dbReference type="ARBA" id="ARBA00049940"/>
    </source>
</evidence>
<evidence type="ECO:0000256" key="10">
    <source>
        <dbReference type="HAMAP-Rule" id="MF_00454"/>
    </source>
</evidence>
<dbReference type="PANTHER" id="PTHR28259:SF1">
    <property type="entry name" value="FLUORIDE EXPORT PROTEIN 1-RELATED"/>
    <property type="match status" value="1"/>
</dbReference>
<evidence type="ECO:0000256" key="5">
    <source>
        <dbReference type="ARBA" id="ARBA00023136"/>
    </source>
</evidence>
<dbReference type="PANTHER" id="PTHR28259">
    <property type="entry name" value="FLUORIDE EXPORT PROTEIN 1-RELATED"/>
    <property type="match status" value="1"/>
</dbReference>
<gene>
    <name evidence="10" type="primary">fluC</name>
    <name evidence="10" type="synonym">crcB</name>
    <name evidence="11" type="ORF">BRW62_08770</name>
</gene>
<dbReference type="KEGG" id="slw:BRW62_08770"/>
<proteinExistence type="inferred from homology"/>